<dbReference type="PROSITE" id="PS51257">
    <property type="entry name" value="PROKAR_LIPOPROTEIN"/>
    <property type="match status" value="1"/>
</dbReference>
<name>A0ABW1WHW4_9BACL</name>
<accession>A0ABW1WHW4</accession>
<comment type="caution">
    <text evidence="2">The sequence shown here is derived from an EMBL/GenBank/DDBJ whole genome shotgun (WGS) entry which is preliminary data.</text>
</comment>
<dbReference type="Gene3D" id="2.50.20.10">
    <property type="entry name" value="Lipoprotein localisation LolA/LolB/LppX"/>
    <property type="match status" value="1"/>
</dbReference>
<dbReference type="Proteomes" id="UP001596267">
    <property type="component" value="Unassembled WGS sequence"/>
</dbReference>
<dbReference type="RefSeq" id="WP_253077454.1">
    <property type="nucleotide sequence ID" value="NZ_JAMXWN010000025.1"/>
</dbReference>
<keyword evidence="2" id="KW-0449">Lipoprotein</keyword>
<sequence length="338" mass="37606">MKKRSALWLGVLLLMLMAFLTGCGTKSEKDVINDLNKKYENMNSYKTNAVMTFQHNGKKQIYQVNITYKKPYYYKVALSDGNKENKQMILRNPDGVFVLTPELNKSYRFDSNWPNNRSQAYLFHSLAKDILNDPNPGFTAKDNHYIFNTKTNYSTSQLANQSIVLKKDLTPEKVQIKDKDQNVVVTVQFKSFDVNPSIDNKTFDVKQNMTAARISKTQTTSAANRGSSFKLLNPTAVLSGTKLASVNPEITSIGDRYVLKYGGKKPFTLIESKSQSSVSSVPTLATGSPENLGFAIGSSGEHSLSWSYGGTDYYLASDQLTQSELVTIAQSVNGTVTK</sequence>
<dbReference type="PANTHER" id="PTHR37507:SF2">
    <property type="entry name" value="SPORULATION PROTEIN YDCC"/>
    <property type="match status" value="1"/>
</dbReference>
<dbReference type="SUPFAM" id="SSF89392">
    <property type="entry name" value="Prokaryotic lipoproteins and lipoprotein localization factors"/>
    <property type="match status" value="1"/>
</dbReference>
<gene>
    <name evidence="2" type="ORF">ACFP7A_13775</name>
</gene>
<protein>
    <submittedName>
        <fullName evidence="2">Outer membrane lipoprotein carrier protein LolA</fullName>
    </submittedName>
</protein>
<evidence type="ECO:0000256" key="1">
    <source>
        <dbReference type="SAM" id="SignalP"/>
    </source>
</evidence>
<organism evidence="2 3">
    <name type="scientific">Sporolactobacillus kofuensis</name>
    <dbReference type="NCBI Taxonomy" id="269672"/>
    <lineage>
        <taxon>Bacteria</taxon>
        <taxon>Bacillati</taxon>
        <taxon>Bacillota</taxon>
        <taxon>Bacilli</taxon>
        <taxon>Bacillales</taxon>
        <taxon>Sporolactobacillaceae</taxon>
        <taxon>Sporolactobacillus</taxon>
    </lineage>
</organism>
<dbReference type="InterPro" id="IPR029046">
    <property type="entry name" value="LolA/LolB/LppX"/>
</dbReference>
<dbReference type="InterPro" id="IPR052944">
    <property type="entry name" value="Sporulation_related"/>
</dbReference>
<feature type="signal peptide" evidence="1">
    <location>
        <begin position="1"/>
        <end position="20"/>
    </location>
</feature>
<proteinExistence type="predicted"/>
<dbReference type="PANTHER" id="PTHR37507">
    <property type="entry name" value="SPORULATION PROTEIN YDCC"/>
    <property type="match status" value="1"/>
</dbReference>
<keyword evidence="3" id="KW-1185">Reference proteome</keyword>
<dbReference type="EMBL" id="JBHSTQ010000022">
    <property type="protein sequence ID" value="MFC6387660.1"/>
    <property type="molecule type" value="Genomic_DNA"/>
</dbReference>
<evidence type="ECO:0000313" key="2">
    <source>
        <dbReference type="EMBL" id="MFC6387660.1"/>
    </source>
</evidence>
<feature type="chain" id="PRO_5046360808" evidence="1">
    <location>
        <begin position="21"/>
        <end position="338"/>
    </location>
</feature>
<evidence type="ECO:0000313" key="3">
    <source>
        <dbReference type="Proteomes" id="UP001596267"/>
    </source>
</evidence>
<reference evidence="3" key="1">
    <citation type="journal article" date="2019" name="Int. J. Syst. Evol. Microbiol.">
        <title>The Global Catalogue of Microorganisms (GCM) 10K type strain sequencing project: providing services to taxonomists for standard genome sequencing and annotation.</title>
        <authorList>
            <consortium name="The Broad Institute Genomics Platform"/>
            <consortium name="The Broad Institute Genome Sequencing Center for Infectious Disease"/>
            <person name="Wu L."/>
            <person name="Ma J."/>
        </authorList>
    </citation>
    <scope>NUCLEOTIDE SEQUENCE [LARGE SCALE GENOMIC DNA]</scope>
    <source>
        <strain evidence="3">CCUG 42001</strain>
    </source>
</reference>
<keyword evidence="1" id="KW-0732">Signal</keyword>